<gene>
    <name evidence="1" type="ORF">SAMN06269173_11184</name>
</gene>
<reference evidence="2" key="1">
    <citation type="submission" date="2017-06" db="EMBL/GenBank/DDBJ databases">
        <authorList>
            <person name="Varghese N."/>
            <person name="Submissions S."/>
        </authorList>
    </citation>
    <scope>NUCLEOTIDE SEQUENCE [LARGE SCALE GENOMIC DNA]</scope>
    <source>
        <strain evidence="2">DSM 28041</strain>
    </source>
</reference>
<name>A0A239AB15_9BACT</name>
<dbReference type="EMBL" id="FZNS01000011">
    <property type="protein sequence ID" value="SNR92214.1"/>
    <property type="molecule type" value="Genomic_DNA"/>
</dbReference>
<accession>A0A239AB15</accession>
<dbReference type="Proteomes" id="UP000198310">
    <property type="component" value="Unassembled WGS sequence"/>
</dbReference>
<sequence length="95" mass="10987">MTVGELLEYIYLHNVDRNAEVLVQRVEYIHFEGFNISGMRGLLPDGTYGVYPEGSKSTGWPTVQKEGDCGMTEYISIHCPVRWDNDNRLYLDLHY</sequence>
<protein>
    <submittedName>
        <fullName evidence="1">Uncharacterized protein</fullName>
    </submittedName>
</protein>
<evidence type="ECO:0000313" key="1">
    <source>
        <dbReference type="EMBL" id="SNR92214.1"/>
    </source>
</evidence>
<proteinExistence type="predicted"/>
<keyword evidence="2" id="KW-1185">Reference proteome</keyword>
<organism evidence="1 2">
    <name type="scientific">Hymenobacter mucosus</name>
    <dbReference type="NCBI Taxonomy" id="1411120"/>
    <lineage>
        <taxon>Bacteria</taxon>
        <taxon>Pseudomonadati</taxon>
        <taxon>Bacteroidota</taxon>
        <taxon>Cytophagia</taxon>
        <taxon>Cytophagales</taxon>
        <taxon>Hymenobacteraceae</taxon>
        <taxon>Hymenobacter</taxon>
    </lineage>
</organism>
<dbReference type="AlphaFoldDB" id="A0A239AB15"/>
<evidence type="ECO:0000313" key="2">
    <source>
        <dbReference type="Proteomes" id="UP000198310"/>
    </source>
</evidence>